<reference evidence="5 6" key="1">
    <citation type="submission" date="2018-07" db="EMBL/GenBank/DDBJ databases">
        <title>Genome sequences of six Lactobacillus spp. isolated from bumble bee guts.</title>
        <authorList>
            <person name="Motta E.V.S."/>
            <person name="Moran N.A."/>
        </authorList>
    </citation>
    <scope>NUCLEOTIDE SEQUENCE [LARGE SCALE GENOMIC DNA]</scope>
    <source>
        <strain evidence="4 5">BI-1.1</strain>
        <strain evidence="3 6">LV-8.1</strain>
    </source>
</reference>
<dbReference type="PROSITE" id="PS50937">
    <property type="entry name" value="HTH_MERR_2"/>
    <property type="match status" value="1"/>
</dbReference>
<evidence type="ECO:0000256" key="1">
    <source>
        <dbReference type="ARBA" id="ARBA00023125"/>
    </source>
</evidence>
<dbReference type="InterPro" id="IPR047057">
    <property type="entry name" value="MerR_fam"/>
</dbReference>
<proteinExistence type="predicted"/>
<dbReference type="SUPFAM" id="SSF46955">
    <property type="entry name" value="Putative DNA-binding domain"/>
    <property type="match status" value="1"/>
</dbReference>
<dbReference type="KEGG" id="lbm:DS830_08600"/>
<dbReference type="PANTHER" id="PTHR30204:SF82">
    <property type="entry name" value="TRANSCRIPTIONAL REGULATOR, MERR FAMILY"/>
    <property type="match status" value="1"/>
</dbReference>
<dbReference type="InterPro" id="IPR009061">
    <property type="entry name" value="DNA-bd_dom_put_sf"/>
</dbReference>
<dbReference type="Gene3D" id="1.10.1660.10">
    <property type="match status" value="1"/>
</dbReference>
<keyword evidence="1" id="KW-0238">DNA-binding</keyword>
<evidence type="ECO:0000259" key="2">
    <source>
        <dbReference type="PROSITE" id="PS50937"/>
    </source>
</evidence>
<accession>A0A347SU35</accession>
<organism evidence="3 6">
    <name type="scientific">Bombilactobacillus bombi</name>
    <dbReference type="NCBI Taxonomy" id="1303590"/>
    <lineage>
        <taxon>Bacteria</taxon>
        <taxon>Bacillati</taxon>
        <taxon>Bacillota</taxon>
        <taxon>Bacilli</taxon>
        <taxon>Lactobacillales</taxon>
        <taxon>Lactobacillaceae</taxon>
        <taxon>Bombilactobacillus</taxon>
    </lineage>
</organism>
<evidence type="ECO:0000313" key="6">
    <source>
        <dbReference type="Proteomes" id="UP000284822"/>
    </source>
</evidence>
<dbReference type="PANTHER" id="PTHR30204">
    <property type="entry name" value="REDOX-CYCLING DRUG-SENSING TRANSCRIPTIONAL ACTIVATOR SOXR"/>
    <property type="match status" value="1"/>
</dbReference>
<name>A0A347SU35_9LACO</name>
<dbReference type="GO" id="GO:0003700">
    <property type="term" value="F:DNA-binding transcription factor activity"/>
    <property type="evidence" value="ECO:0007669"/>
    <property type="project" value="InterPro"/>
</dbReference>
<gene>
    <name evidence="4" type="ORF">DS831_01610</name>
    <name evidence="3" type="ORF">DS832_03715</name>
</gene>
<dbReference type="EMBL" id="QOCS01000007">
    <property type="protein sequence ID" value="RHW47873.1"/>
    <property type="molecule type" value="Genomic_DNA"/>
</dbReference>
<keyword evidence="5" id="KW-1185">Reference proteome</keyword>
<dbReference type="AlphaFoldDB" id="A0A347SU35"/>
<feature type="domain" description="HTH merR-type" evidence="2">
    <location>
        <begin position="2"/>
        <end position="71"/>
    </location>
</feature>
<evidence type="ECO:0000313" key="5">
    <source>
        <dbReference type="Proteomes" id="UP000284109"/>
    </source>
</evidence>
<evidence type="ECO:0000313" key="3">
    <source>
        <dbReference type="EMBL" id="RHW47873.1"/>
    </source>
</evidence>
<dbReference type="OrthoDB" id="9811174at2"/>
<dbReference type="Proteomes" id="UP000284109">
    <property type="component" value="Unassembled WGS sequence"/>
</dbReference>
<dbReference type="Pfam" id="PF13411">
    <property type="entry name" value="MerR_1"/>
    <property type="match status" value="1"/>
</dbReference>
<dbReference type="RefSeq" id="WP_118899750.1">
    <property type="nucleotide sequence ID" value="NZ_CP031513.1"/>
</dbReference>
<dbReference type="InterPro" id="IPR000551">
    <property type="entry name" value="MerR-type_HTH_dom"/>
</dbReference>
<dbReference type="GO" id="GO:0003677">
    <property type="term" value="F:DNA binding"/>
    <property type="evidence" value="ECO:0007669"/>
    <property type="project" value="UniProtKB-KW"/>
</dbReference>
<protein>
    <submittedName>
        <fullName evidence="3">MerR family transcriptional regulator</fullName>
    </submittedName>
</protein>
<dbReference type="SMART" id="SM00422">
    <property type="entry name" value="HTH_MERR"/>
    <property type="match status" value="1"/>
</dbReference>
<comment type="caution">
    <text evidence="3">The sequence shown here is derived from an EMBL/GenBank/DDBJ whole genome shotgun (WGS) entry which is preliminary data.</text>
</comment>
<dbReference type="Proteomes" id="UP000284822">
    <property type="component" value="Unassembled WGS sequence"/>
</dbReference>
<dbReference type="EMBL" id="QOCR01000001">
    <property type="protein sequence ID" value="RHW52053.1"/>
    <property type="molecule type" value="Genomic_DNA"/>
</dbReference>
<evidence type="ECO:0000313" key="4">
    <source>
        <dbReference type="EMBL" id="RHW52053.1"/>
    </source>
</evidence>
<sequence length="144" mass="16967">MTYTIQEAADKMGLTAYTLRYYDNHGMLPYVKRDENNNRIFDEVDLEWIHIIICMRKTGMPLKKIQHYLQLVVQGEQTVPERYQIMLEQQQRTLAEINELNQHLMTINKKVSHYADILINQKPDTYVPSNISSLKSTNHQQTAN</sequence>
<dbReference type="CDD" id="cd01109">
    <property type="entry name" value="HTH_YyaN"/>
    <property type="match status" value="1"/>
</dbReference>